<protein>
    <submittedName>
        <fullName evidence="2">Uncharacterized protein</fullName>
    </submittedName>
</protein>
<feature type="region of interest" description="Disordered" evidence="1">
    <location>
        <begin position="24"/>
        <end position="49"/>
    </location>
</feature>
<comment type="caution">
    <text evidence="2">The sequence shown here is derived from an EMBL/GenBank/DDBJ whole genome shotgun (WGS) entry which is preliminary data.</text>
</comment>
<proteinExistence type="predicted"/>
<gene>
    <name evidence="2" type="ORF">G2W53_039978</name>
</gene>
<name>A0A834W381_9FABA</name>
<reference evidence="2" key="1">
    <citation type="submission" date="2020-09" db="EMBL/GenBank/DDBJ databases">
        <title>Genome-Enabled Discovery of Anthraquinone Biosynthesis in Senna tora.</title>
        <authorList>
            <person name="Kang S.-H."/>
            <person name="Pandey R.P."/>
            <person name="Lee C.-M."/>
            <person name="Sim J.-S."/>
            <person name="Jeong J.-T."/>
            <person name="Choi B.-S."/>
            <person name="Jung M."/>
            <person name="Ginzburg D."/>
            <person name="Zhao K."/>
            <person name="Won S.Y."/>
            <person name="Oh T.-J."/>
            <person name="Yu Y."/>
            <person name="Kim N.-H."/>
            <person name="Lee O.R."/>
            <person name="Lee T.-H."/>
            <person name="Bashyal P."/>
            <person name="Kim T.-S."/>
            <person name="Lee W.-H."/>
            <person name="Kawkins C."/>
            <person name="Kim C.-K."/>
            <person name="Kim J.S."/>
            <person name="Ahn B.O."/>
            <person name="Rhee S.Y."/>
            <person name="Sohng J.K."/>
        </authorList>
    </citation>
    <scope>NUCLEOTIDE SEQUENCE</scope>
    <source>
        <tissue evidence="2">Leaf</tissue>
    </source>
</reference>
<feature type="compositionally biased region" description="Basic and acidic residues" evidence="1">
    <location>
        <begin position="40"/>
        <end position="49"/>
    </location>
</feature>
<keyword evidence="3" id="KW-1185">Reference proteome</keyword>
<organism evidence="2 3">
    <name type="scientific">Senna tora</name>
    <dbReference type="NCBI Taxonomy" id="362788"/>
    <lineage>
        <taxon>Eukaryota</taxon>
        <taxon>Viridiplantae</taxon>
        <taxon>Streptophyta</taxon>
        <taxon>Embryophyta</taxon>
        <taxon>Tracheophyta</taxon>
        <taxon>Spermatophyta</taxon>
        <taxon>Magnoliopsida</taxon>
        <taxon>eudicotyledons</taxon>
        <taxon>Gunneridae</taxon>
        <taxon>Pentapetalae</taxon>
        <taxon>rosids</taxon>
        <taxon>fabids</taxon>
        <taxon>Fabales</taxon>
        <taxon>Fabaceae</taxon>
        <taxon>Caesalpinioideae</taxon>
        <taxon>Cassia clade</taxon>
        <taxon>Senna</taxon>
    </lineage>
</organism>
<accession>A0A834W381</accession>
<dbReference type="Proteomes" id="UP000634136">
    <property type="component" value="Unassembled WGS sequence"/>
</dbReference>
<dbReference type="AlphaFoldDB" id="A0A834W381"/>
<evidence type="ECO:0000313" key="2">
    <source>
        <dbReference type="EMBL" id="KAF7807817.1"/>
    </source>
</evidence>
<sequence length="49" mass="5482">MGNSPTHVTRLQSINERLWAHLEPTLSPLKKPKVAGPRAPSREKSEHKA</sequence>
<evidence type="ECO:0000313" key="3">
    <source>
        <dbReference type="Proteomes" id="UP000634136"/>
    </source>
</evidence>
<evidence type="ECO:0000256" key="1">
    <source>
        <dbReference type="SAM" id="MobiDB-lite"/>
    </source>
</evidence>
<dbReference type="EMBL" id="JAAIUW010000012">
    <property type="protein sequence ID" value="KAF7807817.1"/>
    <property type="molecule type" value="Genomic_DNA"/>
</dbReference>